<dbReference type="VEuPathDB" id="FungiDB:HZS61_004347"/>
<dbReference type="InterPro" id="IPR008979">
    <property type="entry name" value="Galactose-bd-like_sf"/>
</dbReference>
<dbReference type="VEuPathDB" id="FungiDB:FOMG_18506"/>
<dbReference type="InterPro" id="IPR000383">
    <property type="entry name" value="Xaa-Pro-like_dom"/>
</dbReference>
<dbReference type="PANTHER" id="PTHR43056:SF10">
    <property type="entry name" value="COCE_NOND FAMILY, PUTATIVE (AFU_ORTHOLOGUE AFUA_7G00600)-RELATED"/>
    <property type="match status" value="1"/>
</dbReference>
<sequence>MAMKIGGLDVLYKQPLPLSDPAAQFNGLNPSTQVLPEGFRKTPRNRAFSTATVWERDIVIPMRDGINLRADVFRPANTNEKVPCILVWSPYGKSGQGRLSMAVVQGNAGVPESELSGFQSFEAPDPAEWIPHGYAIANVNARGILGSQGRHRWHGVCEGQDGYDTIEFLGTQSWCDGKVAMMGNSWLASAQWFIAAERPPHLTCMLPLEGLSDTYRESLCRGGVPFKPFWGFLMSTFFSEEEQEDVVAMIKKYPLMNEYWEDKRGNASQIQVPAYVLASMSTLLHTEGSTRCYEDIPHDKKWLRIHGTQEWHDLYQRENLEDFRKFLDFYMKGVQNGWESTPKVRTVFLRYNQPPTEYVPFSEWPVPEVKYHKFFLSNDFKLGFESPSKTANVSFLGDVPAMQIGNDPEELSFTFTFDRKTRILGTSKATLYMACPDHDDFDVFVQLRKADKNGKPLKSINIPLKDLGVSQESEVLDITPLKFIGSTGILRASHRAIDTRLSKPHWIHHDHTKEDKIPPGNIVRLEIPIWVAAFEFEAGEQLLFKIAGHDMRLAEFEPLRGKFDTGNRGRQVVYYGGAFDSHVEIPFIAVP</sequence>
<name>A0A420PUM6_FUSOX</name>
<dbReference type="SMART" id="SM00939">
    <property type="entry name" value="PepX_C"/>
    <property type="match status" value="1"/>
</dbReference>
<dbReference type="VEuPathDB" id="FungiDB:FOC1_g10007628"/>
<evidence type="ECO:0000313" key="4">
    <source>
        <dbReference type="Proteomes" id="UP000285860"/>
    </source>
</evidence>
<proteinExistence type="predicted"/>
<accession>A0A420PUM6</accession>
<dbReference type="InterPro" id="IPR029058">
    <property type="entry name" value="AB_hydrolase_fold"/>
</dbReference>
<dbReference type="VEuPathDB" id="FungiDB:FOZG_13437"/>
<dbReference type="InterPro" id="IPR005674">
    <property type="entry name" value="CocE/Ser_esterase"/>
</dbReference>
<dbReference type="Gene3D" id="2.60.120.260">
    <property type="entry name" value="Galactose-binding domain-like"/>
    <property type="match status" value="1"/>
</dbReference>
<dbReference type="VEuPathDB" id="FungiDB:FOIG_09989"/>
<dbReference type="InterPro" id="IPR050585">
    <property type="entry name" value="Xaa-Pro_dipeptidyl-ppase/CocE"/>
</dbReference>
<dbReference type="VEuPathDB" id="FungiDB:FOC4_g10004900"/>
<dbReference type="GO" id="GO:0008239">
    <property type="term" value="F:dipeptidyl-peptidase activity"/>
    <property type="evidence" value="ECO:0007669"/>
    <property type="project" value="InterPro"/>
</dbReference>
<dbReference type="InterPro" id="IPR013736">
    <property type="entry name" value="Xaa-Pro_dipept_C"/>
</dbReference>
<reference evidence="3 4" key="1">
    <citation type="journal article" date="2018" name="Sci. Rep.">
        <title>Characterisation of pathogen-specific regions and novel effector candidates in Fusarium oxysporum f. sp. cepae.</title>
        <authorList>
            <person name="Armitage A.D."/>
            <person name="Taylor A."/>
            <person name="Sobczyk M.K."/>
            <person name="Baxter L."/>
            <person name="Greenfield B.P."/>
            <person name="Bates H.J."/>
            <person name="Wilson F."/>
            <person name="Jackson A.C."/>
            <person name="Ott S."/>
            <person name="Harrison R.J."/>
            <person name="Clarkson J.P."/>
        </authorList>
    </citation>
    <scope>NUCLEOTIDE SEQUENCE [LARGE SCALE GENOMIC DNA]</scope>
    <source>
        <strain evidence="3 4">Fo_A28</strain>
    </source>
</reference>
<evidence type="ECO:0000259" key="2">
    <source>
        <dbReference type="SMART" id="SM00939"/>
    </source>
</evidence>
<comment type="caution">
    <text evidence="3">The sequence shown here is derived from an EMBL/GenBank/DDBJ whole genome shotgun (WGS) entry which is preliminary data.</text>
</comment>
<feature type="domain" description="Xaa-Pro dipeptidyl-peptidase C-terminal" evidence="2">
    <location>
        <begin position="324"/>
        <end position="584"/>
    </location>
</feature>
<dbReference type="AlphaFoldDB" id="A0A420PUM6"/>
<organism evidence="3 4">
    <name type="scientific">Fusarium oxysporum</name>
    <name type="common">Fusarium vascular wilt</name>
    <dbReference type="NCBI Taxonomy" id="5507"/>
    <lineage>
        <taxon>Eukaryota</taxon>
        <taxon>Fungi</taxon>
        <taxon>Dikarya</taxon>
        <taxon>Ascomycota</taxon>
        <taxon>Pezizomycotina</taxon>
        <taxon>Sordariomycetes</taxon>
        <taxon>Hypocreomycetidae</taxon>
        <taxon>Hypocreales</taxon>
        <taxon>Nectriaceae</taxon>
        <taxon>Fusarium</taxon>
        <taxon>Fusarium oxysporum species complex</taxon>
    </lineage>
</organism>
<evidence type="ECO:0000313" key="3">
    <source>
        <dbReference type="EMBL" id="RKK96214.1"/>
    </source>
</evidence>
<dbReference type="Proteomes" id="UP000285860">
    <property type="component" value="Unassembled WGS sequence"/>
</dbReference>
<dbReference type="SUPFAM" id="SSF49785">
    <property type="entry name" value="Galactose-binding domain-like"/>
    <property type="match status" value="1"/>
</dbReference>
<dbReference type="Pfam" id="PF02129">
    <property type="entry name" value="Peptidase_S15"/>
    <property type="match status" value="1"/>
</dbReference>
<evidence type="ECO:0000256" key="1">
    <source>
        <dbReference type="ARBA" id="ARBA00022801"/>
    </source>
</evidence>
<dbReference type="PANTHER" id="PTHR43056">
    <property type="entry name" value="PEPTIDASE S9 PROLYL OLIGOPEPTIDASE"/>
    <property type="match status" value="1"/>
</dbReference>
<dbReference type="EMBL" id="MRCY01000123">
    <property type="protein sequence ID" value="RKK96214.1"/>
    <property type="molecule type" value="Genomic_DNA"/>
</dbReference>
<dbReference type="Pfam" id="PF08530">
    <property type="entry name" value="PepX_C"/>
    <property type="match status" value="1"/>
</dbReference>
<dbReference type="Gene3D" id="1.10.3020.20">
    <property type="match status" value="1"/>
</dbReference>
<dbReference type="NCBIfam" id="TIGR00976">
    <property type="entry name" value="CocE_NonD"/>
    <property type="match status" value="1"/>
</dbReference>
<gene>
    <name evidence="3" type="ORF">BFJ68_g14476</name>
</gene>
<keyword evidence="1" id="KW-0378">Hydrolase</keyword>
<dbReference type="VEuPathDB" id="FungiDB:HZS61_010855"/>
<dbReference type="VEuPathDB" id="FungiDB:FOXG_12062"/>
<dbReference type="SUPFAM" id="SSF53474">
    <property type="entry name" value="alpha/beta-Hydrolases"/>
    <property type="match status" value="1"/>
</dbReference>
<protein>
    <recommendedName>
        <fullName evidence="2">Xaa-Pro dipeptidyl-peptidase C-terminal domain-containing protein</fullName>
    </recommendedName>
</protein>
<dbReference type="Gene3D" id="3.40.50.1820">
    <property type="entry name" value="alpha/beta hydrolase"/>
    <property type="match status" value="1"/>
</dbReference>